<dbReference type="EMBL" id="JACHFQ010000004">
    <property type="protein sequence ID" value="MBB5225917.1"/>
    <property type="molecule type" value="Genomic_DNA"/>
</dbReference>
<dbReference type="InterPro" id="IPR040824">
    <property type="entry name" value="LPD3"/>
</dbReference>
<accession>A0A7W8LLW9</accession>
<evidence type="ECO:0000259" key="1">
    <source>
        <dbReference type="Pfam" id="PF18798"/>
    </source>
</evidence>
<dbReference type="AlphaFoldDB" id="A0A7W8LLW9"/>
<evidence type="ECO:0000313" key="3">
    <source>
        <dbReference type="Proteomes" id="UP000518887"/>
    </source>
</evidence>
<organism evidence="2 3">
    <name type="scientific">Treponema ruminis</name>
    <dbReference type="NCBI Taxonomy" id="744515"/>
    <lineage>
        <taxon>Bacteria</taxon>
        <taxon>Pseudomonadati</taxon>
        <taxon>Spirochaetota</taxon>
        <taxon>Spirochaetia</taxon>
        <taxon>Spirochaetales</taxon>
        <taxon>Treponemataceae</taxon>
        <taxon>Treponema</taxon>
    </lineage>
</organism>
<comment type="caution">
    <text evidence="2">The sequence shown here is derived from an EMBL/GenBank/DDBJ whole genome shotgun (WGS) entry which is preliminary data.</text>
</comment>
<feature type="domain" description="Large polyvalent protein-associated" evidence="1">
    <location>
        <begin position="50"/>
        <end position="170"/>
    </location>
</feature>
<dbReference type="RefSeq" id="WP_184658687.1">
    <property type="nucleotide sequence ID" value="NZ_CP031518.1"/>
</dbReference>
<proteinExistence type="predicted"/>
<dbReference type="Proteomes" id="UP000518887">
    <property type="component" value="Unassembled WGS sequence"/>
</dbReference>
<name>A0A7W8LLW9_9SPIR</name>
<dbReference type="Pfam" id="PF18798">
    <property type="entry name" value="LPD3"/>
    <property type="match status" value="1"/>
</dbReference>
<keyword evidence="3" id="KW-1185">Reference proteome</keyword>
<evidence type="ECO:0000313" key="2">
    <source>
        <dbReference type="EMBL" id="MBB5225917.1"/>
    </source>
</evidence>
<sequence>MKEIYKNHILKEEWFDGHHKVFWIDLDTGIKIADANEVYKISYEEYLLRKECRAALLTSVSNLFGKVFTNASTNMKARFSKNTASKISSDKAITKSVVNGFSVQEHFEAAENLKGIFETADFIGTFSDTKNDPNIVAIHRFQKEIELSNGKKCVAYLTLKEVKLGGTRIYTQELLLNKYPQHEAGEVMSRGLIKSESTAYKCSPRTT</sequence>
<protein>
    <recommendedName>
        <fullName evidence="1">Large polyvalent protein-associated domain-containing protein</fullName>
    </recommendedName>
</protein>
<gene>
    <name evidence="2" type="ORF">HNP76_001285</name>
</gene>
<reference evidence="2 3" key="1">
    <citation type="submission" date="2020-08" db="EMBL/GenBank/DDBJ databases">
        <title>Genomic Encyclopedia of Type Strains, Phase IV (KMG-IV): sequencing the most valuable type-strain genomes for metagenomic binning, comparative biology and taxonomic classification.</title>
        <authorList>
            <person name="Goeker M."/>
        </authorList>
    </citation>
    <scope>NUCLEOTIDE SEQUENCE [LARGE SCALE GENOMIC DNA]</scope>
    <source>
        <strain evidence="2 3">DSM 103462</strain>
    </source>
</reference>